<feature type="transmembrane region" description="Helical" evidence="1">
    <location>
        <begin position="254"/>
        <end position="273"/>
    </location>
</feature>
<feature type="transmembrane region" description="Helical" evidence="1">
    <location>
        <begin position="385"/>
        <end position="407"/>
    </location>
</feature>
<feature type="transmembrane region" description="Helical" evidence="1">
    <location>
        <begin position="279"/>
        <end position="298"/>
    </location>
</feature>
<feature type="transmembrane region" description="Helical" evidence="1">
    <location>
        <begin position="319"/>
        <end position="347"/>
    </location>
</feature>
<protein>
    <recommendedName>
        <fullName evidence="4">ABC-2 family transporter protein</fullName>
    </recommendedName>
</protein>
<dbReference type="STRING" id="690879.TSACC_241"/>
<feature type="transmembrane region" description="Helical" evidence="1">
    <location>
        <begin position="181"/>
        <end position="202"/>
    </location>
</feature>
<feature type="transmembrane region" description="Helical" evidence="1">
    <location>
        <begin position="154"/>
        <end position="174"/>
    </location>
</feature>
<feature type="transmembrane region" description="Helical" evidence="1">
    <location>
        <begin position="30"/>
        <end position="50"/>
    </location>
</feature>
<evidence type="ECO:0000256" key="1">
    <source>
        <dbReference type="SAM" id="Phobius"/>
    </source>
</evidence>
<evidence type="ECO:0008006" key="4">
    <source>
        <dbReference type="Google" id="ProtNLM"/>
    </source>
</evidence>
<dbReference type="AlphaFoldDB" id="A0A146G3M8"/>
<evidence type="ECO:0000313" key="3">
    <source>
        <dbReference type="Proteomes" id="UP000076023"/>
    </source>
</evidence>
<keyword evidence="1" id="KW-0812">Transmembrane</keyword>
<organism evidence="2 3">
    <name type="scientific">Terrimicrobium sacchariphilum</name>
    <dbReference type="NCBI Taxonomy" id="690879"/>
    <lineage>
        <taxon>Bacteria</taxon>
        <taxon>Pseudomonadati</taxon>
        <taxon>Verrucomicrobiota</taxon>
        <taxon>Terrimicrobiia</taxon>
        <taxon>Terrimicrobiales</taxon>
        <taxon>Terrimicrobiaceae</taxon>
        <taxon>Terrimicrobium</taxon>
    </lineage>
</organism>
<dbReference type="RefSeq" id="WP_075077539.1">
    <property type="nucleotide sequence ID" value="NZ_BDCO01000002.1"/>
</dbReference>
<dbReference type="Proteomes" id="UP000076023">
    <property type="component" value="Unassembled WGS sequence"/>
</dbReference>
<name>A0A146G3M8_TERSA</name>
<reference evidence="3" key="1">
    <citation type="journal article" date="2017" name="Genome Announc.">
        <title>Draft Genome Sequence of Terrimicrobium sacchariphilum NM-5T, a Facultative Anaerobic Soil Bacterium of the Class Spartobacteria.</title>
        <authorList>
            <person name="Qiu Y.L."/>
            <person name="Tourlousse D.M."/>
            <person name="Matsuura N."/>
            <person name="Ohashi A."/>
            <person name="Sekiguchi Y."/>
        </authorList>
    </citation>
    <scope>NUCLEOTIDE SEQUENCE [LARGE SCALE GENOMIC DNA]</scope>
    <source>
        <strain evidence="3">NM-5</strain>
    </source>
</reference>
<keyword evidence="1" id="KW-1133">Transmembrane helix</keyword>
<evidence type="ECO:0000313" key="2">
    <source>
        <dbReference type="EMBL" id="GAT31647.1"/>
    </source>
</evidence>
<feature type="transmembrane region" description="Helical" evidence="1">
    <location>
        <begin position="70"/>
        <end position="88"/>
    </location>
</feature>
<feature type="transmembrane region" description="Helical" evidence="1">
    <location>
        <begin position="359"/>
        <end position="378"/>
    </location>
</feature>
<gene>
    <name evidence="2" type="ORF">TSACC_241</name>
</gene>
<dbReference type="EMBL" id="BDCO01000002">
    <property type="protein sequence ID" value="GAT31647.1"/>
    <property type="molecule type" value="Genomic_DNA"/>
</dbReference>
<keyword evidence="3" id="KW-1185">Reference proteome</keyword>
<feature type="transmembrane region" description="Helical" evidence="1">
    <location>
        <begin position="118"/>
        <end position="142"/>
    </location>
</feature>
<dbReference type="InParanoid" id="A0A146G3M8"/>
<keyword evidence="1" id="KW-0472">Membrane</keyword>
<comment type="caution">
    <text evidence="2">The sequence shown here is derived from an EMBL/GenBank/DDBJ whole genome shotgun (WGS) entry which is preliminary data.</text>
</comment>
<feature type="transmembrane region" description="Helical" evidence="1">
    <location>
        <begin position="440"/>
        <end position="459"/>
    </location>
</feature>
<accession>A0A146G3M8</accession>
<sequence length="480" mass="52476">MISSATRSDFADWASPVLVKELRQGLRSRLFMSAFFITQLLMIVSVMINLAVASAFDARSEETRGFTDGLFWFLISLPLVLGMPMRGFTAIHSEIKDRTLELVLLSHLSSWRIALGKWTALVIQTLLLVCSVLPYVLLRYYLGGVNILADLQSLGLLFVFSCVLTAVTVALSPYESKILRSLFIVVLFAGFWFLLGTIMLWLTMATFYGGVPGSGRLEPWKIYVMIAIFGPAFIILCLEMAASRIAPAAENHSLRKRALGIFLIAAAALLDFTGISNQVAIFVAATLLVPLIIDALAESDAFSIPVGKRLLAHGWRGRLATWILAPGWVSATAFSLVVIASLAIVTGLQGLLGTMQGKIMIVSYAGALLLPAGLIRLLQPNTRSFLGFYITLQFFFIMLTLLVNIITHSTPEAFSSWLAPIPMSALLLNLFNDVPAPAQLNFLLLTSVTTCASVAFLALRSLTPWRDFSANLRQHSAHNG</sequence>
<feature type="transmembrane region" description="Helical" evidence="1">
    <location>
        <begin position="222"/>
        <end position="242"/>
    </location>
</feature>
<proteinExistence type="predicted"/>
<dbReference type="OrthoDB" id="189304at2"/>